<proteinExistence type="predicted"/>
<keyword evidence="1" id="KW-0175">Coiled coil</keyword>
<organism evidence="3 4">
    <name type="scientific">Pedobacter heparinus (strain ATCC 13125 / DSM 2366 / CIP 104194 / JCM 7457 / NBRC 12017 / NCIMB 9290 / NRRL B-14731 / HIM 762-3)</name>
    <dbReference type="NCBI Taxonomy" id="485917"/>
    <lineage>
        <taxon>Bacteria</taxon>
        <taxon>Pseudomonadati</taxon>
        <taxon>Bacteroidota</taxon>
        <taxon>Sphingobacteriia</taxon>
        <taxon>Sphingobacteriales</taxon>
        <taxon>Sphingobacteriaceae</taxon>
        <taxon>Pedobacter</taxon>
    </lineage>
</organism>
<dbReference type="eggNOG" id="ENOG5033T61">
    <property type="taxonomic scope" value="Bacteria"/>
</dbReference>
<evidence type="ECO:0000313" key="3">
    <source>
        <dbReference type="EMBL" id="ACU02973.1"/>
    </source>
</evidence>
<evidence type="ECO:0000256" key="2">
    <source>
        <dbReference type="SAM" id="Phobius"/>
    </source>
</evidence>
<accession>C6Y1J7</accession>
<gene>
    <name evidence="3" type="ordered locus">Phep_0751</name>
</gene>
<keyword evidence="2" id="KW-1133">Transmembrane helix</keyword>
<name>C6Y1J7_PEDHD</name>
<dbReference type="RefSeq" id="WP_012780919.1">
    <property type="nucleotide sequence ID" value="NC_013061.1"/>
</dbReference>
<reference evidence="3 4" key="1">
    <citation type="journal article" date="2009" name="Stand. Genomic Sci.">
        <title>Complete genome sequence of Pedobacter heparinus type strain (HIM 762-3).</title>
        <authorList>
            <person name="Han C."/>
            <person name="Spring S."/>
            <person name="Lapidus A."/>
            <person name="Del Rio T.G."/>
            <person name="Tice H."/>
            <person name="Copeland A."/>
            <person name="Cheng J.F."/>
            <person name="Lucas S."/>
            <person name="Chen F."/>
            <person name="Nolan M."/>
            <person name="Bruce D."/>
            <person name="Goodwin L."/>
            <person name="Pitluck S."/>
            <person name="Ivanova N."/>
            <person name="Mavromatis K."/>
            <person name="Mikhailova N."/>
            <person name="Pati A."/>
            <person name="Chen A."/>
            <person name="Palaniappan K."/>
            <person name="Land M."/>
            <person name="Hauser L."/>
            <person name="Chang Y.J."/>
            <person name="Jeffries C.C."/>
            <person name="Saunders E."/>
            <person name="Chertkov O."/>
            <person name="Brettin T."/>
            <person name="Goker M."/>
            <person name="Rohde M."/>
            <person name="Bristow J."/>
            <person name="Eisen J.A."/>
            <person name="Markowitz V."/>
            <person name="Hugenholtz P."/>
            <person name="Kyrpides N.C."/>
            <person name="Klenk H.P."/>
            <person name="Detter J.C."/>
        </authorList>
    </citation>
    <scope>NUCLEOTIDE SEQUENCE [LARGE SCALE GENOMIC DNA]</scope>
    <source>
        <strain evidence="4">ATCC 13125 / DSM 2366 / CIP 104194 / JCM 7457 / NBRC 12017 / NCIMB 9290 / NRRL B-14731 / HIM 762-3</strain>
    </source>
</reference>
<dbReference type="OrthoDB" id="773055at2"/>
<keyword evidence="2" id="KW-0812">Transmembrane</keyword>
<dbReference type="KEGG" id="phe:Phep_0751"/>
<keyword evidence="2" id="KW-0472">Membrane</keyword>
<feature type="transmembrane region" description="Helical" evidence="2">
    <location>
        <begin position="7"/>
        <end position="25"/>
    </location>
</feature>
<keyword evidence="4" id="KW-1185">Reference proteome</keyword>
<evidence type="ECO:0000256" key="1">
    <source>
        <dbReference type="SAM" id="Coils"/>
    </source>
</evidence>
<dbReference type="STRING" id="485917.Phep_0751"/>
<dbReference type="EMBL" id="CP001681">
    <property type="protein sequence ID" value="ACU02973.1"/>
    <property type="molecule type" value="Genomic_DNA"/>
</dbReference>
<evidence type="ECO:0000313" key="4">
    <source>
        <dbReference type="Proteomes" id="UP000000852"/>
    </source>
</evidence>
<feature type="coiled-coil region" evidence="1">
    <location>
        <begin position="290"/>
        <end position="317"/>
    </location>
</feature>
<feature type="transmembrane region" description="Helical" evidence="2">
    <location>
        <begin position="111"/>
        <end position="133"/>
    </location>
</feature>
<feature type="transmembrane region" description="Helical" evidence="2">
    <location>
        <begin position="145"/>
        <end position="170"/>
    </location>
</feature>
<dbReference type="AlphaFoldDB" id="C6Y1J7"/>
<feature type="transmembrane region" description="Helical" evidence="2">
    <location>
        <begin position="37"/>
        <end position="60"/>
    </location>
</feature>
<protein>
    <submittedName>
        <fullName evidence="3">Uncharacterized protein</fullName>
    </submittedName>
</protein>
<dbReference type="HOGENOM" id="CLU_690477_0_0_10"/>
<dbReference type="Proteomes" id="UP000000852">
    <property type="component" value="Chromosome"/>
</dbReference>
<sequence length="399" mass="44052">MDNLSMNIKSALLAAAILLFTYFYYSGKGGSFLSMGSAIVFWLLCGAALVLCTLMVRLVAHMAISGLIYPNAVSMVLLPFLCILLLFWLAYGTSSIPAFADFPGYSAILKGFFQSHLLYIAVVSVIIGGGLYFSLPKDIPAARSLFNANLLFALSMAGAFVLSVAGFYWAKKISQPALDPKYTAYKSLGEDVQYQGLEISLLLDAGPDYTASQPYYLEERGEFIISLHYASSNKNAPLFKVFKIDRQGKIADSLDAEELTVGSGSLIFDKGLIRPANSKNAYFWVFDGAKTLVQESRQDSKNKIAELQKDMAAIRLEHFHKTARLECGSGSKIQWNGTGYFQIFHHGDTARFRIDNLYAQNADGGCGARPVDYYPAKGLDFALLRLDEKTYYIVKPKKK</sequence>
<feature type="transmembrane region" description="Helical" evidence="2">
    <location>
        <begin position="72"/>
        <end position="91"/>
    </location>
</feature>